<evidence type="ECO:0000256" key="8">
    <source>
        <dbReference type="ARBA" id="ARBA00023242"/>
    </source>
</evidence>
<keyword evidence="5" id="KW-0805">Transcription regulation</keyword>
<dbReference type="AlphaFoldDB" id="A0A0D3GRD9"/>
<dbReference type="GO" id="GO:0003677">
    <property type="term" value="F:DNA binding"/>
    <property type="evidence" value="ECO:0007669"/>
    <property type="project" value="UniProtKB-KW"/>
</dbReference>
<evidence type="ECO:0000256" key="2">
    <source>
        <dbReference type="ARBA" id="ARBA00022723"/>
    </source>
</evidence>
<dbReference type="Proteomes" id="UP000026960">
    <property type="component" value="Chromosome 7"/>
</dbReference>
<feature type="compositionally biased region" description="Polar residues" evidence="10">
    <location>
        <begin position="206"/>
        <end position="217"/>
    </location>
</feature>
<dbReference type="HOGENOM" id="CLU_065896_1_2_1"/>
<dbReference type="PANTHER" id="PTHR31251">
    <property type="entry name" value="SQUAMOSA PROMOTER-BINDING-LIKE PROTEIN 4"/>
    <property type="match status" value="1"/>
</dbReference>
<feature type="domain" description="SBP-type" evidence="11">
    <location>
        <begin position="108"/>
        <end position="185"/>
    </location>
</feature>
<evidence type="ECO:0000256" key="4">
    <source>
        <dbReference type="ARBA" id="ARBA00022833"/>
    </source>
</evidence>
<keyword evidence="2" id="KW-0479">Metal-binding</keyword>
<dbReference type="InterPro" id="IPR004333">
    <property type="entry name" value="SBP_dom"/>
</dbReference>
<dbReference type="STRING" id="65489.A0A0D3GRD9"/>
<keyword evidence="8" id="KW-0539">Nucleus</keyword>
<organism evidence="12">
    <name type="scientific">Oryza barthii</name>
    <dbReference type="NCBI Taxonomy" id="65489"/>
    <lineage>
        <taxon>Eukaryota</taxon>
        <taxon>Viridiplantae</taxon>
        <taxon>Streptophyta</taxon>
        <taxon>Embryophyta</taxon>
        <taxon>Tracheophyta</taxon>
        <taxon>Spermatophyta</taxon>
        <taxon>Magnoliopsida</taxon>
        <taxon>Liliopsida</taxon>
        <taxon>Poales</taxon>
        <taxon>Poaceae</taxon>
        <taxon>BOP clade</taxon>
        <taxon>Oryzoideae</taxon>
        <taxon>Oryzeae</taxon>
        <taxon>Oryzinae</taxon>
        <taxon>Oryza</taxon>
    </lineage>
</organism>
<evidence type="ECO:0000256" key="3">
    <source>
        <dbReference type="ARBA" id="ARBA00022771"/>
    </source>
</evidence>
<dbReference type="InterPro" id="IPR036893">
    <property type="entry name" value="SBP_sf"/>
</dbReference>
<dbReference type="eggNOG" id="ENOG502RZTN">
    <property type="taxonomic scope" value="Eukaryota"/>
</dbReference>
<name>A0A0D3GRD9_9ORYZ</name>
<dbReference type="PROSITE" id="PS51141">
    <property type="entry name" value="ZF_SBP"/>
    <property type="match status" value="1"/>
</dbReference>
<keyword evidence="13" id="KW-1185">Reference proteome</keyword>
<dbReference type="GO" id="GO:0008270">
    <property type="term" value="F:zinc ion binding"/>
    <property type="evidence" value="ECO:0007669"/>
    <property type="project" value="UniProtKB-KW"/>
</dbReference>
<keyword evidence="6" id="KW-0238">DNA-binding</keyword>
<feature type="region of interest" description="Disordered" evidence="10">
    <location>
        <begin position="32"/>
        <end position="111"/>
    </location>
</feature>
<dbReference type="PaxDb" id="65489-OBART07G15570.1"/>
<evidence type="ECO:0000256" key="9">
    <source>
        <dbReference type="PROSITE-ProRule" id="PRU00470"/>
    </source>
</evidence>
<proteinExistence type="predicted"/>
<dbReference type="PANTHER" id="PTHR31251:SF209">
    <property type="entry name" value="SQUAMOSA PROMOTER-BINDING-LIKE PROTEIN 13"/>
    <property type="match status" value="1"/>
</dbReference>
<sequence>MDRKDKARKNFSSSSSSSAASMAALAAAAAAGDGGAALPSPMEEDKKPRLVASSLAPVAGGGGGGGSSSSAAVAAGASSSSSSSSVAAAARRGAGRAGGGAPSGGGGGPRCQVERCGVDLSEAGRYNRRHKVCQTHSKEPVVLVAGLRQRFCQQCSRFHELTEFDDAKRSCRRRLAGHNERRRKSAADTAHGENCRHADQDAGRSHQGTGNPPFQIR</sequence>
<dbReference type="EnsemblPlants" id="OBART07G15570.1">
    <property type="protein sequence ID" value="OBART07G15570.1"/>
    <property type="gene ID" value="OBART07G15570"/>
</dbReference>
<evidence type="ECO:0000313" key="12">
    <source>
        <dbReference type="EnsemblPlants" id="OBART07G15570.1"/>
    </source>
</evidence>
<dbReference type="Gene3D" id="4.10.1100.10">
    <property type="entry name" value="Transcription factor, SBP-box domain"/>
    <property type="match status" value="1"/>
</dbReference>
<reference evidence="12" key="1">
    <citation type="journal article" date="2009" name="Rice">
        <title>De Novo Next Generation Sequencing of Plant Genomes.</title>
        <authorList>
            <person name="Rounsley S."/>
            <person name="Marri P.R."/>
            <person name="Yu Y."/>
            <person name="He R."/>
            <person name="Sisneros N."/>
            <person name="Goicoechea J.L."/>
            <person name="Lee S.J."/>
            <person name="Angelova A."/>
            <person name="Kudrna D."/>
            <person name="Luo M."/>
            <person name="Affourtit J."/>
            <person name="Desany B."/>
            <person name="Knight J."/>
            <person name="Niazi F."/>
            <person name="Egholm M."/>
            <person name="Wing R.A."/>
        </authorList>
    </citation>
    <scope>NUCLEOTIDE SEQUENCE [LARGE SCALE GENOMIC DNA]</scope>
    <source>
        <strain evidence="12">cv. IRGC 105608</strain>
    </source>
</reference>
<keyword evidence="7" id="KW-0804">Transcription</keyword>
<evidence type="ECO:0000313" key="13">
    <source>
        <dbReference type="Proteomes" id="UP000026960"/>
    </source>
</evidence>
<keyword evidence="4" id="KW-0862">Zinc</keyword>
<reference evidence="12" key="2">
    <citation type="submission" date="2015-03" db="UniProtKB">
        <authorList>
            <consortium name="EnsemblPlants"/>
        </authorList>
    </citation>
    <scope>IDENTIFICATION</scope>
</reference>
<evidence type="ECO:0000256" key="7">
    <source>
        <dbReference type="ARBA" id="ARBA00023163"/>
    </source>
</evidence>
<evidence type="ECO:0000256" key="5">
    <source>
        <dbReference type="ARBA" id="ARBA00023015"/>
    </source>
</evidence>
<feature type="compositionally biased region" description="Basic and acidic residues" evidence="10">
    <location>
        <begin position="190"/>
        <end position="204"/>
    </location>
</feature>
<keyword evidence="3 9" id="KW-0863">Zinc-finger</keyword>
<feature type="compositionally biased region" description="Low complexity" evidence="10">
    <location>
        <begin position="68"/>
        <end position="92"/>
    </location>
</feature>
<accession>A0A0D3GRD9</accession>
<dbReference type="SUPFAM" id="SSF103612">
    <property type="entry name" value="SBT domain"/>
    <property type="match status" value="1"/>
</dbReference>
<protein>
    <recommendedName>
        <fullName evidence="11">SBP-type domain-containing protein</fullName>
    </recommendedName>
</protein>
<dbReference type="InterPro" id="IPR044817">
    <property type="entry name" value="SBP-like"/>
</dbReference>
<dbReference type="Gramene" id="OBART07G15570.1">
    <property type="protein sequence ID" value="OBART07G15570.1"/>
    <property type="gene ID" value="OBART07G15570"/>
</dbReference>
<evidence type="ECO:0000259" key="11">
    <source>
        <dbReference type="PROSITE" id="PS51141"/>
    </source>
</evidence>
<feature type="region of interest" description="Disordered" evidence="10">
    <location>
        <begin position="176"/>
        <end position="217"/>
    </location>
</feature>
<dbReference type="FunFam" id="4.10.1100.10:FF:000001">
    <property type="entry name" value="Squamosa promoter-binding-like protein 14"/>
    <property type="match status" value="1"/>
</dbReference>
<comment type="subcellular location">
    <subcellularLocation>
        <location evidence="1">Nucleus</location>
    </subcellularLocation>
</comment>
<evidence type="ECO:0000256" key="10">
    <source>
        <dbReference type="SAM" id="MobiDB-lite"/>
    </source>
</evidence>
<evidence type="ECO:0000256" key="6">
    <source>
        <dbReference type="ARBA" id="ARBA00023125"/>
    </source>
</evidence>
<dbReference type="GO" id="GO:0005634">
    <property type="term" value="C:nucleus"/>
    <property type="evidence" value="ECO:0007669"/>
    <property type="project" value="UniProtKB-SubCell"/>
</dbReference>
<feature type="compositionally biased region" description="Gly residues" evidence="10">
    <location>
        <begin position="95"/>
        <end position="109"/>
    </location>
</feature>
<evidence type="ECO:0000256" key="1">
    <source>
        <dbReference type="ARBA" id="ARBA00004123"/>
    </source>
</evidence>
<dbReference type="Pfam" id="PF03110">
    <property type="entry name" value="SBP"/>
    <property type="match status" value="1"/>
</dbReference>